<reference evidence="2 3" key="1">
    <citation type="submission" date="2019-03" db="EMBL/GenBank/DDBJ databases">
        <title>Sequencing the genomes of 1000 actinobacteria strains.</title>
        <authorList>
            <person name="Klenk H.-P."/>
        </authorList>
    </citation>
    <scope>NUCLEOTIDE SEQUENCE [LARGE SCALE GENOMIC DNA]</scope>
    <source>
        <strain evidence="2 3">DSM 43805</strain>
    </source>
</reference>
<gene>
    <name evidence="2" type="ORF">C8E87_6324</name>
</gene>
<feature type="region of interest" description="Disordered" evidence="1">
    <location>
        <begin position="18"/>
        <end position="58"/>
    </location>
</feature>
<dbReference type="AlphaFoldDB" id="A0A4R6K312"/>
<evidence type="ECO:0000256" key="1">
    <source>
        <dbReference type="SAM" id="MobiDB-lite"/>
    </source>
</evidence>
<evidence type="ECO:0000313" key="2">
    <source>
        <dbReference type="EMBL" id="TDO42551.1"/>
    </source>
</evidence>
<protein>
    <submittedName>
        <fullName evidence="2">Uncharacterized protein</fullName>
    </submittedName>
</protein>
<keyword evidence="3" id="KW-1185">Reference proteome</keyword>
<dbReference type="EMBL" id="SNWR01000001">
    <property type="protein sequence ID" value="TDO42551.1"/>
    <property type="molecule type" value="Genomic_DNA"/>
</dbReference>
<name>A0A4R6K312_9ACTN</name>
<organism evidence="2 3">
    <name type="scientific">Paractinoplanes brasiliensis</name>
    <dbReference type="NCBI Taxonomy" id="52695"/>
    <lineage>
        <taxon>Bacteria</taxon>
        <taxon>Bacillati</taxon>
        <taxon>Actinomycetota</taxon>
        <taxon>Actinomycetes</taxon>
        <taxon>Micromonosporales</taxon>
        <taxon>Micromonosporaceae</taxon>
        <taxon>Paractinoplanes</taxon>
    </lineage>
</organism>
<proteinExistence type="predicted"/>
<accession>A0A4R6K312</accession>
<sequence>MMSKPDDVDDATWQKAQEACSALRPSGRPAGDGQNTAYQNCLKENGVADPSKPDPGDATVQKAIETCQILRPSATPTA</sequence>
<dbReference type="Proteomes" id="UP000294901">
    <property type="component" value="Unassembled WGS sequence"/>
</dbReference>
<evidence type="ECO:0000313" key="3">
    <source>
        <dbReference type="Proteomes" id="UP000294901"/>
    </source>
</evidence>
<comment type="caution">
    <text evidence="2">The sequence shown here is derived from an EMBL/GenBank/DDBJ whole genome shotgun (WGS) entry which is preliminary data.</text>
</comment>